<dbReference type="EMBL" id="LAZR01021826">
    <property type="protein sequence ID" value="KKL83992.1"/>
    <property type="molecule type" value="Genomic_DNA"/>
</dbReference>
<accession>A0A0F9I990</accession>
<dbReference type="AlphaFoldDB" id="A0A0F9I990"/>
<gene>
    <name evidence="1" type="ORF">LCGC14_1969220</name>
</gene>
<name>A0A0F9I990_9ZZZZ</name>
<evidence type="ECO:0000313" key="1">
    <source>
        <dbReference type="EMBL" id="KKL83992.1"/>
    </source>
</evidence>
<organism evidence="1">
    <name type="scientific">marine sediment metagenome</name>
    <dbReference type="NCBI Taxonomy" id="412755"/>
    <lineage>
        <taxon>unclassified sequences</taxon>
        <taxon>metagenomes</taxon>
        <taxon>ecological metagenomes</taxon>
    </lineage>
</organism>
<protein>
    <submittedName>
        <fullName evidence="1">Uncharacterized protein</fullName>
    </submittedName>
</protein>
<sequence length="43" mass="4863">MMTDFPTPKLNEEQQALLEEIMGNVHTIGIDYVQALVGKFLVQ</sequence>
<reference evidence="1" key="1">
    <citation type="journal article" date="2015" name="Nature">
        <title>Complex archaea that bridge the gap between prokaryotes and eukaryotes.</title>
        <authorList>
            <person name="Spang A."/>
            <person name="Saw J.H."/>
            <person name="Jorgensen S.L."/>
            <person name="Zaremba-Niedzwiedzka K."/>
            <person name="Martijn J."/>
            <person name="Lind A.E."/>
            <person name="van Eijk R."/>
            <person name="Schleper C."/>
            <person name="Guy L."/>
            <person name="Ettema T.J."/>
        </authorList>
    </citation>
    <scope>NUCLEOTIDE SEQUENCE</scope>
</reference>
<proteinExistence type="predicted"/>
<comment type="caution">
    <text evidence="1">The sequence shown here is derived from an EMBL/GenBank/DDBJ whole genome shotgun (WGS) entry which is preliminary data.</text>
</comment>